<evidence type="ECO:0000313" key="2">
    <source>
        <dbReference type="Proteomes" id="UP001589613"/>
    </source>
</evidence>
<proteinExistence type="predicted"/>
<evidence type="ECO:0000313" key="1">
    <source>
        <dbReference type="EMBL" id="MFB9732210.1"/>
    </source>
</evidence>
<evidence type="ECO:0008006" key="3">
    <source>
        <dbReference type="Google" id="ProtNLM"/>
    </source>
</evidence>
<reference evidence="1 2" key="1">
    <citation type="submission" date="2024-09" db="EMBL/GenBank/DDBJ databases">
        <authorList>
            <person name="Sun Q."/>
            <person name="Mori K."/>
        </authorList>
    </citation>
    <scope>NUCLEOTIDE SEQUENCE [LARGE SCALE GENOMIC DNA]</scope>
    <source>
        <strain evidence="1 2">JCM 12763</strain>
    </source>
</reference>
<organism evidence="1 2">
    <name type="scientific">Ornithinimicrobium kibberense</name>
    <dbReference type="NCBI Taxonomy" id="282060"/>
    <lineage>
        <taxon>Bacteria</taxon>
        <taxon>Bacillati</taxon>
        <taxon>Actinomycetota</taxon>
        <taxon>Actinomycetes</taxon>
        <taxon>Micrococcales</taxon>
        <taxon>Ornithinimicrobiaceae</taxon>
        <taxon>Ornithinimicrobium</taxon>
    </lineage>
</organism>
<sequence>MPLTAEQAGLDTSVLELYLNDHLAGATGGRDRAHRMAEDHADLPVAGELTRFARQLDEEWDRVDRLIKELGLDTLRYRQLAATVGEKLGRLKLNRRLTQRSPMTPLLETELMRGAVNAKRGLWQVMEALAPRLQMDPAEWQELDAQAVAQSELLDRVHAALRPDAFVPGSRPS</sequence>
<dbReference type="EMBL" id="JBHMAX010000017">
    <property type="protein sequence ID" value="MFB9732210.1"/>
    <property type="molecule type" value="Genomic_DNA"/>
</dbReference>
<keyword evidence="2" id="KW-1185">Reference proteome</keyword>
<dbReference type="Proteomes" id="UP001589613">
    <property type="component" value="Unassembled WGS sequence"/>
</dbReference>
<accession>A0ABV5V3A6</accession>
<protein>
    <recommendedName>
        <fullName evidence="3">DUF222 domain-containing protein</fullName>
    </recommendedName>
</protein>
<dbReference type="RefSeq" id="WP_141338290.1">
    <property type="nucleotide sequence ID" value="NZ_JBHMAX010000017.1"/>
</dbReference>
<name>A0ABV5V3A6_9MICO</name>
<gene>
    <name evidence="1" type="ORF">ACFFN0_09155</name>
</gene>
<comment type="caution">
    <text evidence="1">The sequence shown here is derived from an EMBL/GenBank/DDBJ whole genome shotgun (WGS) entry which is preliminary data.</text>
</comment>